<name>A0ACA9NHB0_9GLOM</name>
<sequence>DEFLSISKKDIVYEVPNKNQIIGELIDTFRQVNITNDDLEIEDNSVEILIISANIAIKSLETVCMFLFQQNTADKYIKTIKKVEKFIKQKKIYQIKQSKINDYF</sequence>
<proteinExistence type="predicted"/>
<reference evidence="1" key="1">
    <citation type="submission" date="2021-06" db="EMBL/GenBank/DDBJ databases">
        <authorList>
            <person name="Kallberg Y."/>
            <person name="Tangrot J."/>
            <person name="Rosling A."/>
        </authorList>
    </citation>
    <scope>NUCLEOTIDE SEQUENCE</scope>
    <source>
        <strain evidence="1">28 12/20/2015</strain>
    </source>
</reference>
<evidence type="ECO:0000313" key="2">
    <source>
        <dbReference type="Proteomes" id="UP000789366"/>
    </source>
</evidence>
<feature type="non-terminal residue" evidence="1">
    <location>
        <position position="1"/>
    </location>
</feature>
<accession>A0ACA9NHB0</accession>
<comment type="caution">
    <text evidence="1">The sequence shown here is derived from an EMBL/GenBank/DDBJ whole genome shotgun (WGS) entry which is preliminary data.</text>
</comment>
<dbReference type="EMBL" id="CAJVPW010013784">
    <property type="protein sequence ID" value="CAG8648071.1"/>
    <property type="molecule type" value="Genomic_DNA"/>
</dbReference>
<evidence type="ECO:0000313" key="1">
    <source>
        <dbReference type="EMBL" id="CAG8648071.1"/>
    </source>
</evidence>
<organism evidence="1 2">
    <name type="scientific">Cetraspora pellucida</name>
    <dbReference type="NCBI Taxonomy" id="1433469"/>
    <lineage>
        <taxon>Eukaryota</taxon>
        <taxon>Fungi</taxon>
        <taxon>Fungi incertae sedis</taxon>
        <taxon>Mucoromycota</taxon>
        <taxon>Glomeromycotina</taxon>
        <taxon>Glomeromycetes</taxon>
        <taxon>Diversisporales</taxon>
        <taxon>Gigasporaceae</taxon>
        <taxon>Cetraspora</taxon>
    </lineage>
</organism>
<gene>
    <name evidence="1" type="ORF">SPELUC_LOCUS8808</name>
</gene>
<protein>
    <submittedName>
        <fullName evidence="1">5878_t:CDS:1</fullName>
    </submittedName>
</protein>
<dbReference type="Proteomes" id="UP000789366">
    <property type="component" value="Unassembled WGS sequence"/>
</dbReference>
<keyword evidence="2" id="KW-1185">Reference proteome</keyword>